<evidence type="ECO:0000313" key="2">
    <source>
        <dbReference type="EMBL" id="EHC28339.1"/>
    </source>
</evidence>
<name>A0A6C8GDD4_SALET</name>
<dbReference type="InterPro" id="IPR006513">
    <property type="entry name" value="YtfJ_HI0045"/>
</dbReference>
<keyword evidence="1" id="KW-0732">Signal</keyword>
<dbReference type="Gene3D" id="3.40.30.10">
    <property type="entry name" value="Glutaredoxin"/>
    <property type="match status" value="1"/>
</dbReference>
<evidence type="ECO:0000313" key="3">
    <source>
        <dbReference type="Proteomes" id="UP000004906"/>
    </source>
</evidence>
<comment type="caution">
    <text evidence="2">The sequence shown here is derived from an EMBL/GenBank/DDBJ whole genome shotgun (WGS) entry which is preliminary data.</text>
</comment>
<feature type="signal peptide" evidence="1">
    <location>
        <begin position="1"/>
        <end position="40"/>
    </location>
</feature>
<dbReference type="Proteomes" id="UP000004906">
    <property type="component" value="Unassembled WGS sequence"/>
</dbReference>
<sequence>MINYRPKVVGSPAKNKEGMTMTLRKILAMSCLLLPIMACAHNLEDNQRVPPVGIADRGELTLNKDDFSYKNWNSAQLAGKVRVLLHIAGRTSAKEKNAALIEAIKSAGLPHDRYQTTTIVNTDDAIPGSGMFVRSSIESNKKLYPWSQFIVDSNGVARNAWQLKEEGSAVIVLDKDGRVQWVKDGALTQQEVQQVVDLLHKLLSK</sequence>
<protein>
    <submittedName>
        <fullName evidence="2">Protein YtfJ</fullName>
    </submittedName>
</protein>
<reference evidence="2 3" key="1">
    <citation type="journal article" date="2011" name="BMC Genomics">
        <title>Genome sequencing reveals diversification of virulence factor content and possible host adaptation in distinct subpopulations of Salmonella enterica.</title>
        <authorList>
            <person name="den Bakker H.C."/>
            <person name="Moreno Switt A.I."/>
            <person name="Govoni G."/>
            <person name="Cummings C.A."/>
            <person name="Ranieri M.L."/>
            <person name="Degoricija L."/>
            <person name="Hoelzer K."/>
            <person name="Rodriguez-Rivera L.D."/>
            <person name="Brown S."/>
            <person name="Bolchacova E."/>
            <person name="Furtado M.R."/>
            <person name="Wiedmann M."/>
        </authorList>
    </citation>
    <scope>NUCLEOTIDE SEQUENCE [LARGE SCALE GENOMIC DNA]</scope>
    <source>
        <strain evidence="2 3">A4-669</strain>
    </source>
</reference>
<dbReference type="AlphaFoldDB" id="A0A6C8GDD4"/>
<organism evidence="2 3">
    <name type="scientific">Salmonella enterica subsp. enterica serovar Adelaide str. A4-669</name>
    <dbReference type="NCBI Taxonomy" id="913063"/>
    <lineage>
        <taxon>Bacteria</taxon>
        <taxon>Pseudomonadati</taxon>
        <taxon>Pseudomonadota</taxon>
        <taxon>Gammaproteobacteria</taxon>
        <taxon>Enterobacterales</taxon>
        <taxon>Enterobacteriaceae</taxon>
        <taxon>Salmonella</taxon>
    </lineage>
</organism>
<evidence type="ECO:0000256" key="1">
    <source>
        <dbReference type="SAM" id="SignalP"/>
    </source>
</evidence>
<gene>
    <name evidence="2" type="ORF">LTSEADE_6029</name>
</gene>
<dbReference type="EMBL" id="AFCI01002009">
    <property type="protein sequence ID" value="EHC28339.1"/>
    <property type="molecule type" value="Genomic_DNA"/>
</dbReference>
<feature type="chain" id="PRO_5025377954" evidence="1">
    <location>
        <begin position="41"/>
        <end position="205"/>
    </location>
</feature>
<dbReference type="NCBIfam" id="TIGR01626">
    <property type="entry name" value="ytfJ_HI0045"/>
    <property type="match status" value="1"/>
</dbReference>
<accession>A0A6C8GDD4</accession>
<proteinExistence type="predicted"/>
<dbReference type="Pfam" id="PF09695">
    <property type="entry name" value="YtfJ_HI0045"/>
    <property type="match status" value="1"/>
</dbReference>